<feature type="domain" description="Cell morphogenesis protein C-terminal" evidence="4">
    <location>
        <begin position="1858"/>
        <end position="2109"/>
    </location>
</feature>
<evidence type="ECO:0000313" key="6">
    <source>
        <dbReference type="EMBL" id="CUS23967.1"/>
    </source>
</evidence>
<dbReference type="Pfam" id="PF14228">
    <property type="entry name" value="MOR2-PAG1_mid"/>
    <property type="match status" value="3"/>
</dbReference>
<dbReference type="EMBL" id="LN890566">
    <property type="protein sequence ID" value="CUS23967.1"/>
    <property type="molecule type" value="Genomic_DNA"/>
</dbReference>
<dbReference type="GO" id="GO:0005938">
    <property type="term" value="C:cell cortex"/>
    <property type="evidence" value="ECO:0007669"/>
    <property type="project" value="TreeGrafter"/>
</dbReference>
<evidence type="ECO:0000256" key="2">
    <source>
        <dbReference type="SAM" id="MobiDB-lite"/>
    </source>
</evidence>
<feature type="compositionally biased region" description="Polar residues" evidence="2">
    <location>
        <begin position="2319"/>
        <end position="2336"/>
    </location>
</feature>
<evidence type="ECO:0000259" key="3">
    <source>
        <dbReference type="Pfam" id="PF14222"/>
    </source>
</evidence>
<feature type="domain" description="Cell morphogenesis central region" evidence="5">
    <location>
        <begin position="1359"/>
        <end position="1618"/>
    </location>
</feature>
<feature type="region of interest" description="Disordered" evidence="2">
    <location>
        <begin position="1"/>
        <end position="75"/>
    </location>
</feature>
<feature type="compositionally biased region" description="Polar residues" evidence="2">
    <location>
        <begin position="2435"/>
        <end position="2446"/>
    </location>
</feature>
<accession>A0A0P1KUW6</accession>
<feature type="region of interest" description="Disordered" evidence="2">
    <location>
        <begin position="2316"/>
        <end position="2353"/>
    </location>
</feature>
<dbReference type="InterPro" id="IPR016024">
    <property type="entry name" value="ARM-type_fold"/>
</dbReference>
<evidence type="ECO:0000259" key="4">
    <source>
        <dbReference type="Pfam" id="PF14225"/>
    </source>
</evidence>
<dbReference type="GO" id="GO:0000902">
    <property type="term" value="P:cell morphogenesis"/>
    <property type="evidence" value="ECO:0007669"/>
    <property type="project" value="InterPro"/>
</dbReference>
<sequence length="2585" mass="289446">MNTGFTFPPNEGESKVEGFKFPPGADEAAEEAPPGDGGVIPETFAGQQAQPGDKDVATEADDPAQPTETSPGIIRASTPLIGDQTEEPRILPTSEVETAQAPINAASTSKSFVNEYAENMRQHLATDWKSPSEYALHILFTKFVRHAGSKLNLCLQYPLDSEPPIVDLLGEGVDQAFDQIIESLGYISKNKPKPVIDAMMFWRKTKSEVAAVAAENVERLLQEYEHIKQSLAIQETARSPHSGTPSNRTHVKSGSSGSKFSHKRNNSSKSYTSSNSAAELRLRMVEDQIEAAKETAFQADRKSLISIYILCRVLIEIVRQGPDSSDDDLHEKLEEIVFTQLKTTDPISISSSIIKSSNWNSFAELLGCMSETKFVAVSDRFIADLEKMPSMLPRELEPSVHLLILGMRYLRLKNYPLEQFEESADFIKSLAKFFAASQNHSIRLAYAEVISQLLLPLAGSLTAEVNHPTWVEAMALILETCKKFQTDNKFWSSSFKLTVTILCVSPQELFSEHWMPLLEKNIIKVKSKSLDERVVFATGLSRLMWVYLFRCTETLNNTERRLKKLFSLFLSTKKKDNWITTDMDLINPLTDMLVTIGSLHPVFIVENIIIPLTRTSFNGSTLENLSYEKLILAIDSYRGLLVSSERPEFPENDCRFYELNLNKVSGKMGNAVASDHEEVCKSFYHLFLLLDSSIGSEVWSPENEHQRQPTTPFSGISSFNFKFSNDNSSNNNRSLNAALFAALIEAMPCCLTVSSSIPFKSTIEILARNAVHRNLLVASSSQSALKALALKKNPYTLITWFAKYSFDFDEKTQSSYNMAYLSSLEYRKLLVLYIELLQCWLSEFKADAAKKAAAETGLGGHGPSVVDNENNDSKDTEKYEWKNIATVIEDVEGNGLFFLCSHDHTIRRLAIQILRIVSRFDEAMLEKTHGLEKNHARSSSRFVAESGTRLIDLLQNCNYTNLLENKKVTISVAEKSRLGKLNAKYKTGILIKLAESDYGVDAALWMRAFPKLLTLVFDRSPMTMALCRSIVCIRLVQLHEIVLSIASNTLHTPKEVSPEVIVNQWKLYLIVACSSLTSTTDQKLHIPTTNYQHGRNKSQQIFTVQHQKIKSATSIFKMVLPLLNCENSFVKDAIITGLSSMNVNIFKAYLQSVDRFLGSWRVGSSSNGMRVEMFHILAVLAPFFTHETIIEDVWILRKVSQYLKDVKKFLEEKEVQTSFNYQQLRSYFASLLSSFYLAVKSLQLVEELFPFEARASCFNFLKEWCGYGQYSSMSSGRYNEMRDRDEFRHNGTLSTAIEFQKSRLELITLETMANLCCDTITKTINDVPGSPIIISFDISGLICWIDSLFVAQDERVSKLGTIALKGLLENNKENAQLYKDTLMQYSLHNLDTGVATLYYTAVCASLLEMDTFILPEDDVVSLGLSGIYNESSEVRSFSIDLLSAIETKIYKSSYTKVFKERLANDSKTVYKSTAKEISTIFAEIPSAEVRLKIFSIMCRSINYLKSELKQDILTLLVPWVHKFTLKSIEDGGTYMILNNLFAMTVEHNNRYPMEIEQLWISLGKGNGFQNIHVALDYILITSTSSRNPTFVKRAKDVVLYLANVPGGMGVIDSFMINLEPKHMIPETAPTKKIPAVEDKYAYVANVWKLLGYHGREVVFSKAQLSVVFLVNLLTIPNESMITKVPLLLHICFSLLDHYVPIIQESAAKILSDLIFGLVPTHEESEKTVAMIKDRTQIWSYDNLMKDKNGARSPKAMDSLIRNVVSLFSGFETLQGDWQNIALKWATSCPVRHIACRSFQIFRSLLTFLDKQMLRDMLHRLSNTISDENPEIQGFAMQILMTLNAVTAELSAAKLIDFPQMFWALVACLNSVHEQEFIEVLSSLTKFVSKIDLDSPDTVQCLIATFPSSWEGKFDGLQQTIMCGLRSSNSWDIALGFLDRLNLFKDSRIIANSESRILFALLANLPRFLNAMDTNEFDDHLKKAAESLIVLANTNNQPSLARLVDSLAKKKFRSKKDFVSQTVSFISRVYFPDYSAQTLVFLLGLLFNKIDWVRTQTLQLLVHIVPLIDLRRPEFVGVGADLISPVLRLLLTEYESQALELLNCIRNVSGSKMDKDVLRISMGNKDAKVAYSRTATLFGIPEESGWSVPMPTVTAATTRHNVHAVFSTCSDNSSDDPIQREPDTLKDLVEFHADGGYAAVAAIEASDTNSLAEDKDGSLSHMWAELDNLDTFFTTEAGITEPDFDGKFLKHTHTNSEDTMHADQTSALDCAPQLYDKKVSVILNHSLTRTPSNVSFTTNLADSFGNSMHGGPHVMVENPGSHSRANSGPVRSSSAGNYSAGKGHSKAAQAATHHGLDAVSPARLRNPESQELLFRFEGILRNPHRTKKKWQKQQHQQQQLLAQSFHDESASYHFERESATNLPQVLGAKGSPPLSPTLSDSNKNISTAFRDGTKNKSYQPKPKTQKHHYHIPHFSSRLSDGKLTPPLSSSSNAFSLRSSPSPRSSKASNSSAPASSQSQFSRRVKSGQGKAKSGNGAIETSPLNQGTPVQKLMQDRNLEDDLLIEKQLLSLQDELQNRTASNEPSS</sequence>
<reference evidence="7" key="1">
    <citation type="submission" date="2015-10" db="EMBL/GenBank/DDBJ databases">
        <authorList>
            <person name="Devillers H."/>
        </authorList>
    </citation>
    <scope>NUCLEOTIDE SEQUENCE [LARGE SCALE GENOMIC DNA]</scope>
</reference>
<dbReference type="GO" id="GO:0030427">
    <property type="term" value="C:site of polarized growth"/>
    <property type="evidence" value="ECO:0007669"/>
    <property type="project" value="TreeGrafter"/>
</dbReference>
<dbReference type="InterPro" id="IPR025481">
    <property type="entry name" value="Cell_Morphogen_C"/>
</dbReference>
<gene>
    <name evidence="6" type="ORF">LAQU0_S13e00320g</name>
</gene>
<dbReference type="Pfam" id="PF14222">
    <property type="entry name" value="MOR2-PAG1_N"/>
    <property type="match status" value="1"/>
</dbReference>
<keyword evidence="7" id="KW-1185">Reference proteome</keyword>
<dbReference type="Pfam" id="PF14225">
    <property type="entry name" value="MOR2-PAG1_C"/>
    <property type="match status" value="1"/>
</dbReference>
<proteinExistence type="predicted"/>
<feature type="coiled-coil region" evidence="1">
    <location>
        <begin position="275"/>
        <end position="302"/>
    </location>
</feature>
<name>A0A0P1KUW6_9SACH</name>
<organism evidence="6 7">
    <name type="scientific">Lachancea quebecensis</name>
    <dbReference type="NCBI Taxonomy" id="1654605"/>
    <lineage>
        <taxon>Eukaryota</taxon>
        <taxon>Fungi</taxon>
        <taxon>Dikarya</taxon>
        <taxon>Ascomycota</taxon>
        <taxon>Saccharomycotina</taxon>
        <taxon>Saccharomycetes</taxon>
        <taxon>Saccharomycetales</taxon>
        <taxon>Saccharomycetaceae</taxon>
        <taxon>Lachancea</taxon>
    </lineage>
</organism>
<dbReference type="SUPFAM" id="SSF48371">
    <property type="entry name" value="ARM repeat"/>
    <property type="match status" value="2"/>
</dbReference>
<feature type="compositionally biased region" description="Low complexity" evidence="2">
    <location>
        <begin position="2484"/>
        <end position="2520"/>
    </location>
</feature>
<dbReference type="InterPro" id="IPR029473">
    <property type="entry name" value="MOR2-PAG1_mid"/>
</dbReference>
<keyword evidence="1" id="KW-0175">Coiled coil</keyword>
<feature type="compositionally biased region" description="Polar residues" evidence="2">
    <location>
        <begin position="234"/>
        <end position="248"/>
    </location>
</feature>
<protein>
    <submittedName>
        <fullName evidence="6">LAQU0S13e00320g1_1</fullName>
    </submittedName>
</protein>
<feature type="region of interest" description="Disordered" evidence="2">
    <location>
        <begin position="2423"/>
        <end position="2553"/>
    </location>
</feature>
<dbReference type="PANTHER" id="PTHR12295">
    <property type="entry name" value="FURRY-RELATED"/>
    <property type="match status" value="1"/>
</dbReference>
<dbReference type="InterPro" id="IPR039867">
    <property type="entry name" value="Furry/Tao3/Mor2"/>
</dbReference>
<feature type="compositionally biased region" description="Low complexity" evidence="2">
    <location>
        <begin position="22"/>
        <end position="34"/>
    </location>
</feature>
<feature type="domain" description="Cell morphogenesis central region" evidence="5">
    <location>
        <begin position="890"/>
        <end position="1269"/>
    </location>
</feature>
<evidence type="ECO:0000259" key="5">
    <source>
        <dbReference type="Pfam" id="PF14228"/>
    </source>
</evidence>
<dbReference type="Proteomes" id="UP000236544">
    <property type="component" value="Unassembled WGS sequence"/>
</dbReference>
<dbReference type="PANTHER" id="PTHR12295:SF30">
    <property type="entry name" value="PROTEIN FURRY"/>
    <property type="match status" value="1"/>
</dbReference>
<feature type="region of interest" description="Disordered" evidence="2">
    <location>
        <begin position="234"/>
        <end position="274"/>
    </location>
</feature>
<feature type="domain" description="Cell morphogenesis protein N-terminal" evidence="3">
    <location>
        <begin position="300"/>
        <end position="841"/>
    </location>
</feature>
<dbReference type="InterPro" id="IPR025614">
    <property type="entry name" value="Cell_morpho_N"/>
</dbReference>
<evidence type="ECO:0000313" key="7">
    <source>
        <dbReference type="Proteomes" id="UP000236544"/>
    </source>
</evidence>
<feature type="domain" description="Cell morphogenesis central region" evidence="5">
    <location>
        <begin position="1654"/>
        <end position="1831"/>
    </location>
</feature>
<evidence type="ECO:0000256" key="1">
    <source>
        <dbReference type="SAM" id="Coils"/>
    </source>
</evidence>
<dbReference type="OrthoDB" id="6287725at2759"/>